<keyword evidence="3" id="KW-1185">Reference proteome</keyword>
<keyword evidence="1" id="KW-1133">Transmembrane helix</keyword>
<dbReference type="EMBL" id="JAGGKV010000015">
    <property type="protein sequence ID" value="MBP1965587.1"/>
    <property type="molecule type" value="Genomic_DNA"/>
</dbReference>
<dbReference type="Proteomes" id="UP001519344">
    <property type="component" value="Unassembled WGS sequence"/>
</dbReference>
<organism evidence="2 3">
    <name type="scientific">Paenibacillus aceris</name>
    <dbReference type="NCBI Taxonomy" id="869555"/>
    <lineage>
        <taxon>Bacteria</taxon>
        <taxon>Bacillati</taxon>
        <taxon>Bacillota</taxon>
        <taxon>Bacilli</taxon>
        <taxon>Bacillales</taxon>
        <taxon>Paenibacillaceae</taxon>
        <taxon>Paenibacillus</taxon>
    </lineage>
</organism>
<name>A0ABS4I3T1_9BACL</name>
<feature type="transmembrane region" description="Helical" evidence="1">
    <location>
        <begin position="71"/>
        <end position="93"/>
    </location>
</feature>
<reference evidence="2 3" key="1">
    <citation type="submission" date="2021-03" db="EMBL/GenBank/DDBJ databases">
        <title>Genomic Encyclopedia of Type Strains, Phase IV (KMG-IV): sequencing the most valuable type-strain genomes for metagenomic binning, comparative biology and taxonomic classification.</title>
        <authorList>
            <person name="Goeker M."/>
        </authorList>
    </citation>
    <scope>NUCLEOTIDE SEQUENCE [LARGE SCALE GENOMIC DNA]</scope>
    <source>
        <strain evidence="2 3">DSM 24950</strain>
    </source>
</reference>
<comment type="caution">
    <text evidence="2">The sequence shown here is derived from an EMBL/GenBank/DDBJ whole genome shotgun (WGS) entry which is preliminary data.</text>
</comment>
<sequence length="94" mass="10914">MKFILEFLRFIIIMVILGGLLASLVINVYSTIGLNINNNAWFIWIAAEILIFVIYRNKLHFSGWYKVKEKLSNSITFVMIICSFILLVIPLFLT</sequence>
<evidence type="ECO:0000313" key="3">
    <source>
        <dbReference type="Proteomes" id="UP001519344"/>
    </source>
</evidence>
<evidence type="ECO:0000313" key="2">
    <source>
        <dbReference type="EMBL" id="MBP1965587.1"/>
    </source>
</evidence>
<feature type="transmembrane region" description="Helical" evidence="1">
    <location>
        <begin position="7"/>
        <end position="29"/>
    </location>
</feature>
<feature type="transmembrane region" description="Helical" evidence="1">
    <location>
        <begin position="41"/>
        <end position="59"/>
    </location>
</feature>
<proteinExistence type="predicted"/>
<keyword evidence="1" id="KW-0472">Membrane</keyword>
<accession>A0ABS4I3T1</accession>
<evidence type="ECO:0000256" key="1">
    <source>
        <dbReference type="SAM" id="Phobius"/>
    </source>
</evidence>
<gene>
    <name evidence="2" type="ORF">J2Z65_004832</name>
</gene>
<protein>
    <submittedName>
        <fullName evidence="2">Uncharacterized protein YacL</fullName>
    </submittedName>
</protein>
<keyword evidence="1" id="KW-0812">Transmembrane</keyword>